<feature type="binding site" evidence="6">
    <location>
        <position position="114"/>
    </location>
    <ligand>
        <name>ATP</name>
        <dbReference type="ChEBI" id="CHEBI:30616"/>
    </ligand>
</feature>
<keyword evidence="2 6" id="KW-0547">Nucleotide-binding</keyword>
<evidence type="ECO:0000256" key="1">
    <source>
        <dbReference type="ARBA" id="ARBA00022679"/>
    </source>
</evidence>
<dbReference type="SUPFAM" id="SSF56112">
    <property type="entry name" value="Protein kinase-like (PK-like)"/>
    <property type="match status" value="1"/>
</dbReference>
<dbReference type="EMBL" id="LJXT01000004">
    <property type="protein sequence ID" value="KPQ19918.1"/>
    <property type="molecule type" value="Genomic_DNA"/>
</dbReference>
<dbReference type="STRING" id="1305737.GCA_000526355_00672"/>
<evidence type="ECO:0000256" key="7">
    <source>
        <dbReference type="SAM" id="Phobius"/>
    </source>
</evidence>
<comment type="caution">
    <text evidence="9">The sequence shown here is derived from an EMBL/GenBank/DDBJ whole genome shotgun (WGS) entry which is preliminary data.</text>
</comment>
<dbReference type="PROSITE" id="PS00107">
    <property type="entry name" value="PROTEIN_KINASE_ATP"/>
    <property type="match status" value="1"/>
</dbReference>
<dbReference type="GO" id="GO:0005524">
    <property type="term" value="F:ATP binding"/>
    <property type="evidence" value="ECO:0007669"/>
    <property type="project" value="UniProtKB-UniRule"/>
</dbReference>
<evidence type="ECO:0000256" key="3">
    <source>
        <dbReference type="ARBA" id="ARBA00022777"/>
    </source>
</evidence>
<dbReference type="InterPro" id="IPR019734">
    <property type="entry name" value="TPR_rpt"/>
</dbReference>
<dbReference type="SUPFAM" id="SSF48452">
    <property type="entry name" value="TPR-like"/>
    <property type="match status" value="3"/>
</dbReference>
<evidence type="ECO:0000313" key="9">
    <source>
        <dbReference type="EMBL" id="KPQ19918.1"/>
    </source>
</evidence>
<keyword evidence="4 6" id="KW-0067">ATP-binding</keyword>
<evidence type="ECO:0000313" key="10">
    <source>
        <dbReference type="Proteomes" id="UP000050421"/>
    </source>
</evidence>
<dbReference type="SMART" id="SM00028">
    <property type="entry name" value="TPR"/>
    <property type="match status" value="8"/>
</dbReference>
<keyword evidence="1" id="KW-0808">Transferase</keyword>
<name>A0A0P7YFF0_9BACT</name>
<feature type="transmembrane region" description="Helical" evidence="7">
    <location>
        <begin position="372"/>
        <end position="393"/>
    </location>
</feature>
<keyword evidence="7" id="KW-0472">Membrane</keyword>
<protein>
    <submittedName>
        <fullName evidence="9">Serine / threonine protein kinase</fullName>
    </submittedName>
</protein>
<organism evidence="9 10">
    <name type="scientific">Algoriphagus marincola HL-49</name>
    <dbReference type="NCBI Taxonomy" id="1305737"/>
    <lineage>
        <taxon>Bacteria</taxon>
        <taxon>Pseudomonadati</taxon>
        <taxon>Bacteroidota</taxon>
        <taxon>Cytophagia</taxon>
        <taxon>Cytophagales</taxon>
        <taxon>Cyclobacteriaceae</taxon>
        <taxon>Algoriphagus</taxon>
    </lineage>
</organism>
<evidence type="ECO:0000256" key="2">
    <source>
        <dbReference type="ARBA" id="ARBA00022741"/>
    </source>
</evidence>
<dbReference type="Pfam" id="PF00069">
    <property type="entry name" value="Pkinase"/>
    <property type="match status" value="1"/>
</dbReference>
<dbReference type="Pfam" id="PF13424">
    <property type="entry name" value="TPR_12"/>
    <property type="match status" value="2"/>
</dbReference>
<keyword evidence="3 9" id="KW-0418">Kinase</keyword>
<feature type="repeat" description="TPR" evidence="5">
    <location>
        <begin position="626"/>
        <end position="659"/>
    </location>
</feature>
<dbReference type="Gene3D" id="1.10.510.10">
    <property type="entry name" value="Transferase(Phosphotransferase) domain 1"/>
    <property type="match status" value="1"/>
</dbReference>
<dbReference type="InterPro" id="IPR011990">
    <property type="entry name" value="TPR-like_helical_dom_sf"/>
</dbReference>
<evidence type="ECO:0000256" key="6">
    <source>
        <dbReference type="PROSITE-ProRule" id="PRU10141"/>
    </source>
</evidence>
<dbReference type="PANTHER" id="PTHR43289">
    <property type="entry name" value="MITOGEN-ACTIVATED PROTEIN KINASE KINASE KINASE 20-RELATED"/>
    <property type="match status" value="1"/>
</dbReference>
<dbReference type="InterPro" id="IPR000719">
    <property type="entry name" value="Prot_kinase_dom"/>
</dbReference>
<evidence type="ECO:0000256" key="5">
    <source>
        <dbReference type="PROSITE-ProRule" id="PRU00339"/>
    </source>
</evidence>
<dbReference type="Pfam" id="PF13181">
    <property type="entry name" value="TPR_8"/>
    <property type="match status" value="2"/>
</dbReference>
<keyword evidence="7" id="KW-1133">Transmembrane helix</keyword>
<dbReference type="PROSITE" id="PS00108">
    <property type="entry name" value="PROTEIN_KINASE_ST"/>
    <property type="match status" value="1"/>
</dbReference>
<dbReference type="SMART" id="SM00220">
    <property type="entry name" value="S_TKc"/>
    <property type="match status" value="1"/>
</dbReference>
<dbReference type="InterPro" id="IPR008271">
    <property type="entry name" value="Ser/Thr_kinase_AS"/>
</dbReference>
<dbReference type="AlphaFoldDB" id="A0A0P7YFF0"/>
<proteinExistence type="predicted"/>
<dbReference type="PROSITE" id="PS50005">
    <property type="entry name" value="TPR"/>
    <property type="match status" value="2"/>
</dbReference>
<evidence type="ECO:0000259" key="8">
    <source>
        <dbReference type="PROSITE" id="PS50011"/>
    </source>
</evidence>
<keyword evidence="5" id="KW-0802">TPR repeat</keyword>
<dbReference type="PANTHER" id="PTHR43289:SF6">
    <property type="entry name" value="SERINE_THREONINE-PROTEIN KINASE NEKL-3"/>
    <property type="match status" value="1"/>
</dbReference>
<keyword evidence="7" id="KW-0812">Transmembrane</keyword>
<dbReference type="InterPro" id="IPR011009">
    <property type="entry name" value="Kinase-like_dom_sf"/>
</dbReference>
<dbReference type="OrthoDB" id="9813021at2"/>
<dbReference type="eggNOG" id="COG0515">
    <property type="taxonomic scope" value="Bacteria"/>
</dbReference>
<accession>A0A0P7YFF0</accession>
<dbReference type="PROSITE" id="PS50011">
    <property type="entry name" value="PROTEIN_KINASE_DOM"/>
    <property type="match status" value="1"/>
</dbReference>
<dbReference type="GO" id="GO:0004674">
    <property type="term" value="F:protein serine/threonine kinase activity"/>
    <property type="evidence" value="ECO:0007669"/>
    <property type="project" value="TreeGrafter"/>
</dbReference>
<feature type="domain" description="Protein kinase" evidence="8">
    <location>
        <begin position="83"/>
        <end position="353"/>
    </location>
</feature>
<dbReference type="PATRIC" id="fig|1305737.6.peg.835"/>
<sequence>MKRGDGKWEEVSGLFHELTELSETDRNVRLQEIAVKNPALYEQLTDLLEADLDSHPIFKAGTGSVFSILENDHELINESIGPFQLKELVGQGAMGTVFKGIRVDGQFDQVVAIKLMKPLMINPAYRSFFDRERNILAKLNHPNIARLYDGGFTEDERPFFTMEWVSGNNLLDYCKIHNHGLIERLKLFGQVCQAVQYAHQSMIAHLDIKPQNIIVNQDGQVKLLDFGVSQMLEEGNEQEGSFTLAYASPEQIERDHPNIVSDIYSLGVVLFELLCGYHPFKKYFEDPTALKKAVLEGNRASFKLLPEFGSVAFAVDLSLICLKAMEKYPDDRYASVDELVRDLENFQQIYPILAHPEDWTYRAKKYIRRNRIILAVVNSAAILLVALGLFYTFQLREQRNIALAEAKRANQITNLITDVFSSADPNIGGADTITAVQLLDQGLVNLEKNLGDDPALYSDMLMRLGPVYLALGQYDKAKNSIDEAYQINLSQKEISVETLARNEVLISSSHFMFGKLDSAVIFSEKAIQRLTDAGIKEGELLAGALLELGTVCYDITDYSRADSALTAGLRLSRLADPSPNVELATLLHMKGATARKLDRSDSAKKYLTESLEMKRKLFDEPHLEIAYAYNYFGSFYQDMDDYEQALDYIKKSLEQREAILGKYHVETVASMGNLARTYIGLGKPDEAIPVYQSTILVIDSIFGRSHYYYGALNGSLGNAYYAAGDLKNAREVYETSLEIFDKLLSDKDPRKASPRQRLGKIAMDEGRYQDARFYYAESLEIREKLLPQGDIQIAQSQQALGGCLLAMGDFSTAIDFLEDALVIFQVDADSNSEEISKVNSQLAQAYLQIGNQEKATYHQQLITARE</sequence>
<reference evidence="9 10" key="1">
    <citation type="submission" date="2015-09" db="EMBL/GenBank/DDBJ databases">
        <title>Identification and resolution of microdiversity through metagenomic sequencing of parallel consortia.</title>
        <authorList>
            <person name="Nelson W.C."/>
            <person name="Romine M.F."/>
            <person name="Lindemann S.R."/>
        </authorList>
    </citation>
    <scope>NUCLEOTIDE SEQUENCE [LARGE SCALE GENOMIC DNA]</scope>
    <source>
        <strain evidence="9">HL-49</strain>
    </source>
</reference>
<dbReference type="Gene3D" id="1.25.40.10">
    <property type="entry name" value="Tetratricopeptide repeat domain"/>
    <property type="match status" value="3"/>
</dbReference>
<feature type="repeat" description="TPR" evidence="5">
    <location>
        <begin position="458"/>
        <end position="491"/>
    </location>
</feature>
<dbReference type="Proteomes" id="UP000050421">
    <property type="component" value="Unassembled WGS sequence"/>
</dbReference>
<gene>
    <name evidence="9" type="ORF">HLUCCX10_01215</name>
</gene>
<evidence type="ECO:0000256" key="4">
    <source>
        <dbReference type="ARBA" id="ARBA00022840"/>
    </source>
</evidence>
<dbReference type="InterPro" id="IPR017441">
    <property type="entry name" value="Protein_kinase_ATP_BS"/>
</dbReference>
<dbReference type="CDD" id="cd14014">
    <property type="entry name" value="STKc_PknB_like"/>
    <property type="match status" value="1"/>
</dbReference>